<evidence type="ECO:0000256" key="7">
    <source>
        <dbReference type="ARBA" id="ARBA00023136"/>
    </source>
</evidence>
<dbReference type="InterPro" id="IPR003369">
    <property type="entry name" value="TatA/B/E"/>
</dbReference>
<feature type="compositionally biased region" description="Low complexity" evidence="8">
    <location>
        <begin position="56"/>
        <end position="69"/>
    </location>
</feature>
<dbReference type="Proteomes" id="UP000436138">
    <property type="component" value="Chromosome"/>
</dbReference>
<comment type="subcellular location">
    <subcellularLocation>
        <location evidence="1">Membrane</location>
        <topology evidence="1">Single-pass membrane protein</topology>
    </subcellularLocation>
</comment>
<name>A0A6I6NGM7_9ACTN</name>
<evidence type="ECO:0000256" key="4">
    <source>
        <dbReference type="ARBA" id="ARBA00022927"/>
    </source>
</evidence>
<dbReference type="Gene3D" id="1.20.5.3310">
    <property type="match status" value="1"/>
</dbReference>
<protein>
    <submittedName>
        <fullName evidence="9">Twin-arginine translocase TatA/TatE family subunit</fullName>
    </submittedName>
</protein>
<evidence type="ECO:0000256" key="3">
    <source>
        <dbReference type="ARBA" id="ARBA00022692"/>
    </source>
</evidence>
<keyword evidence="4" id="KW-0653">Protein transport</keyword>
<evidence type="ECO:0000256" key="1">
    <source>
        <dbReference type="ARBA" id="ARBA00004167"/>
    </source>
</evidence>
<evidence type="ECO:0000256" key="5">
    <source>
        <dbReference type="ARBA" id="ARBA00022989"/>
    </source>
</evidence>
<dbReference type="GO" id="GO:0016020">
    <property type="term" value="C:membrane"/>
    <property type="evidence" value="ECO:0007669"/>
    <property type="project" value="UniProtKB-ARBA"/>
</dbReference>
<evidence type="ECO:0000256" key="6">
    <source>
        <dbReference type="ARBA" id="ARBA00023010"/>
    </source>
</evidence>
<sequence>MFRNGLQPWQLLLVAVAIILLSAAKKLPETARGLGRSLRSLKSGAKAMKGEDVIRSSAAEDGGASAEPALRIIRETPTDTATGRPATERNRAC</sequence>
<proteinExistence type="predicted"/>
<dbReference type="AlphaFoldDB" id="A0A6I6NGM7"/>
<keyword evidence="7" id="KW-0472">Membrane</keyword>
<reference evidence="9 10" key="1">
    <citation type="submission" date="2019-12" db="EMBL/GenBank/DDBJ databases">
        <title>Streptomyces sp. strain T44 isolated from rhizosphere soil of Broussonetia papyrifera.</title>
        <authorList>
            <person name="Mo P."/>
        </authorList>
    </citation>
    <scope>NUCLEOTIDE SEQUENCE [LARGE SCALE GENOMIC DNA]</scope>
    <source>
        <strain evidence="9 10">T44</strain>
    </source>
</reference>
<keyword evidence="6" id="KW-0811">Translocation</keyword>
<gene>
    <name evidence="9" type="ORF">GQF42_02725</name>
</gene>
<dbReference type="KEGG" id="sbro:GQF42_02725"/>
<organism evidence="9 10">
    <name type="scientific">Streptomyces broussonetiae</name>
    <dbReference type="NCBI Taxonomy" id="2686304"/>
    <lineage>
        <taxon>Bacteria</taxon>
        <taxon>Bacillati</taxon>
        <taxon>Actinomycetota</taxon>
        <taxon>Actinomycetes</taxon>
        <taxon>Kitasatosporales</taxon>
        <taxon>Streptomycetaceae</taxon>
        <taxon>Streptomyces</taxon>
    </lineage>
</organism>
<feature type="region of interest" description="Disordered" evidence="8">
    <location>
        <begin position="52"/>
        <end position="93"/>
    </location>
</feature>
<keyword evidence="2" id="KW-0813">Transport</keyword>
<dbReference type="GO" id="GO:0015031">
    <property type="term" value="P:protein transport"/>
    <property type="evidence" value="ECO:0007669"/>
    <property type="project" value="UniProtKB-KW"/>
</dbReference>
<evidence type="ECO:0000256" key="8">
    <source>
        <dbReference type="SAM" id="MobiDB-lite"/>
    </source>
</evidence>
<evidence type="ECO:0000313" key="9">
    <source>
        <dbReference type="EMBL" id="QHA09370.1"/>
    </source>
</evidence>
<evidence type="ECO:0000256" key="2">
    <source>
        <dbReference type="ARBA" id="ARBA00022448"/>
    </source>
</evidence>
<keyword evidence="3" id="KW-0812">Transmembrane</keyword>
<keyword evidence="10" id="KW-1185">Reference proteome</keyword>
<keyword evidence="5" id="KW-1133">Transmembrane helix</keyword>
<accession>A0A6I6NGM7</accession>
<evidence type="ECO:0000313" key="10">
    <source>
        <dbReference type="Proteomes" id="UP000436138"/>
    </source>
</evidence>
<dbReference type="EMBL" id="CP047020">
    <property type="protein sequence ID" value="QHA09370.1"/>
    <property type="molecule type" value="Genomic_DNA"/>
</dbReference>
<dbReference type="Pfam" id="PF02416">
    <property type="entry name" value="TatA_B_E"/>
    <property type="match status" value="1"/>
</dbReference>